<reference evidence="4" key="1">
    <citation type="journal article" date="2020" name="Stud. Mycol.">
        <title>101 Dothideomycetes genomes: a test case for predicting lifestyles and emergence of pathogens.</title>
        <authorList>
            <person name="Haridas S."/>
            <person name="Albert R."/>
            <person name="Binder M."/>
            <person name="Bloem J."/>
            <person name="Labutti K."/>
            <person name="Salamov A."/>
            <person name="Andreopoulos B."/>
            <person name="Baker S."/>
            <person name="Barry K."/>
            <person name="Bills G."/>
            <person name="Bluhm B."/>
            <person name="Cannon C."/>
            <person name="Castanera R."/>
            <person name="Culley D."/>
            <person name="Daum C."/>
            <person name="Ezra D."/>
            <person name="Gonzalez J."/>
            <person name="Henrissat B."/>
            <person name="Kuo A."/>
            <person name="Liang C."/>
            <person name="Lipzen A."/>
            <person name="Lutzoni F."/>
            <person name="Magnuson J."/>
            <person name="Mondo S."/>
            <person name="Nolan M."/>
            <person name="Ohm R."/>
            <person name="Pangilinan J."/>
            <person name="Park H.-J."/>
            <person name="Ramirez L."/>
            <person name="Alfaro M."/>
            <person name="Sun H."/>
            <person name="Tritt A."/>
            <person name="Yoshinaga Y."/>
            <person name="Zwiers L.-H."/>
            <person name="Turgeon B."/>
            <person name="Goodwin S."/>
            <person name="Spatafora J."/>
            <person name="Crous P."/>
            <person name="Grigoriev I."/>
        </authorList>
    </citation>
    <scope>NUCLEOTIDE SEQUENCE</scope>
    <source>
        <strain evidence="4">CBS 119687</strain>
    </source>
</reference>
<organism evidence="4 5">
    <name type="scientific">Dothidotthia symphoricarpi CBS 119687</name>
    <dbReference type="NCBI Taxonomy" id="1392245"/>
    <lineage>
        <taxon>Eukaryota</taxon>
        <taxon>Fungi</taxon>
        <taxon>Dikarya</taxon>
        <taxon>Ascomycota</taxon>
        <taxon>Pezizomycotina</taxon>
        <taxon>Dothideomycetes</taxon>
        <taxon>Pleosporomycetidae</taxon>
        <taxon>Pleosporales</taxon>
        <taxon>Dothidotthiaceae</taxon>
        <taxon>Dothidotthia</taxon>
    </lineage>
</organism>
<dbReference type="AlphaFoldDB" id="A0A6A6A0Z4"/>
<feature type="domain" description="CCHC-type" evidence="3">
    <location>
        <begin position="202"/>
        <end position="217"/>
    </location>
</feature>
<dbReference type="OrthoDB" id="427960at2759"/>
<evidence type="ECO:0000313" key="5">
    <source>
        <dbReference type="Proteomes" id="UP000799771"/>
    </source>
</evidence>
<name>A0A6A6A0Z4_9PLEO</name>
<sequence length="234" mass="25247">MPNGPPSKKARLSHNGASAPGTPDHEILQSALVAEEKKRQEALDKAAQYTGETKWVLSFKDPLEGKRQEAMQVRQAGFAEIDAEDSSEEEEEEEVRPVRKQYGGGVKKKEKPVAFETAEGSEGETESSSGEYDSDDPAAELIRETKREVNAQRREAKARASLGDGSPRGPPRQLDEDMDLGGLTTLSGGRRPGGGNSSQVECFKCGQKGHMRDNCPKGGAPRGSAGRGRGRGRR</sequence>
<protein>
    <recommendedName>
        <fullName evidence="3">CCHC-type domain-containing protein</fullName>
    </recommendedName>
</protein>
<feature type="region of interest" description="Disordered" evidence="2">
    <location>
        <begin position="67"/>
        <end position="234"/>
    </location>
</feature>
<feature type="compositionally biased region" description="Acidic residues" evidence="2">
    <location>
        <begin position="81"/>
        <end position="94"/>
    </location>
</feature>
<dbReference type="SUPFAM" id="SSF57756">
    <property type="entry name" value="Retrovirus zinc finger-like domains"/>
    <property type="match status" value="1"/>
</dbReference>
<evidence type="ECO:0000313" key="4">
    <source>
        <dbReference type="EMBL" id="KAF2125490.1"/>
    </source>
</evidence>
<dbReference type="InterPro" id="IPR001878">
    <property type="entry name" value="Znf_CCHC"/>
</dbReference>
<dbReference type="Pfam" id="PF00098">
    <property type="entry name" value="zf-CCHC"/>
    <property type="match status" value="1"/>
</dbReference>
<dbReference type="SMART" id="SM00343">
    <property type="entry name" value="ZnF_C2HC"/>
    <property type="match status" value="1"/>
</dbReference>
<dbReference type="GO" id="GO:0003676">
    <property type="term" value="F:nucleic acid binding"/>
    <property type="evidence" value="ECO:0007669"/>
    <property type="project" value="InterPro"/>
</dbReference>
<keyword evidence="1" id="KW-0862">Zinc</keyword>
<evidence type="ECO:0000259" key="3">
    <source>
        <dbReference type="PROSITE" id="PS50158"/>
    </source>
</evidence>
<dbReference type="EMBL" id="ML977516">
    <property type="protein sequence ID" value="KAF2125490.1"/>
    <property type="molecule type" value="Genomic_DNA"/>
</dbReference>
<dbReference type="RefSeq" id="XP_033519882.1">
    <property type="nucleotide sequence ID" value="XM_033668969.1"/>
</dbReference>
<keyword evidence="1" id="KW-0479">Metal-binding</keyword>
<evidence type="ECO:0000256" key="2">
    <source>
        <dbReference type="SAM" id="MobiDB-lite"/>
    </source>
</evidence>
<feature type="region of interest" description="Disordered" evidence="2">
    <location>
        <begin position="1"/>
        <end position="24"/>
    </location>
</feature>
<dbReference type="GO" id="GO:0008270">
    <property type="term" value="F:zinc ion binding"/>
    <property type="evidence" value="ECO:0007669"/>
    <property type="project" value="UniProtKB-KW"/>
</dbReference>
<proteinExistence type="predicted"/>
<dbReference type="Proteomes" id="UP000799771">
    <property type="component" value="Unassembled WGS sequence"/>
</dbReference>
<dbReference type="GeneID" id="54409401"/>
<evidence type="ECO:0000256" key="1">
    <source>
        <dbReference type="PROSITE-ProRule" id="PRU00047"/>
    </source>
</evidence>
<dbReference type="Gene3D" id="4.10.60.10">
    <property type="entry name" value="Zinc finger, CCHC-type"/>
    <property type="match status" value="1"/>
</dbReference>
<feature type="compositionally biased region" description="Low complexity" evidence="2">
    <location>
        <begin position="180"/>
        <end position="189"/>
    </location>
</feature>
<keyword evidence="5" id="KW-1185">Reference proteome</keyword>
<accession>A0A6A6A0Z4</accession>
<feature type="compositionally biased region" description="Basic and acidic residues" evidence="2">
    <location>
        <begin position="141"/>
        <end position="158"/>
    </location>
</feature>
<dbReference type="InterPro" id="IPR036875">
    <property type="entry name" value="Znf_CCHC_sf"/>
</dbReference>
<gene>
    <name evidence="4" type="ORF">P153DRAFT_370146</name>
</gene>
<keyword evidence="1" id="KW-0863">Zinc-finger</keyword>
<dbReference type="PROSITE" id="PS50158">
    <property type="entry name" value="ZF_CCHC"/>
    <property type="match status" value="1"/>
</dbReference>